<evidence type="ECO:0000256" key="3">
    <source>
        <dbReference type="ARBA" id="ARBA00022507"/>
    </source>
</evidence>
<keyword evidence="4 10" id="KW-0812">Transmembrane</keyword>
<feature type="transmembrane region" description="Helical" evidence="10">
    <location>
        <begin position="160"/>
        <end position="182"/>
    </location>
</feature>
<comment type="subcellular location">
    <subcellularLocation>
        <location evidence="1">Membrane</location>
        <topology evidence="1">Multi-pass membrane protein</topology>
    </subcellularLocation>
</comment>
<gene>
    <name evidence="12" type="primary">STE3</name>
</gene>
<dbReference type="PANTHER" id="PTHR28097:SF1">
    <property type="entry name" value="PHEROMONE A FACTOR RECEPTOR"/>
    <property type="match status" value="1"/>
</dbReference>
<dbReference type="EMBL" id="JN246609">
    <property type="protein sequence ID" value="AER30229.1"/>
    <property type="molecule type" value="Genomic_DNA"/>
</dbReference>
<dbReference type="GO" id="GO:0000750">
    <property type="term" value="P:pheromone-dependent signal transduction involved in conjugation with cellular fusion"/>
    <property type="evidence" value="ECO:0007669"/>
    <property type="project" value="TreeGrafter"/>
</dbReference>
<evidence type="ECO:0000256" key="9">
    <source>
        <dbReference type="ARBA" id="ARBA00023224"/>
    </source>
</evidence>
<evidence type="ECO:0000256" key="4">
    <source>
        <dbReference type="ARBA" id="ARBA00022692"/>
    </source>
</evidence>
<protein>
    <submittedName>
        <fullName evidence="12">Mating pheromone receptor a2</fullName>
    </submittedName>
</protein>
<evidence type="ECO:0000256" key="1">
    <source>
        <dbReference type="ARBA" id="ARBA00004141"/>
    </source>
</evidence>
<evidence type="ECO:0000256" key="2">
    <source>
        <dbReference type="ARBA" id="ARBA00011085"/>
    </source>
</evidence>
<evidence type="ECO:0000256" key="7">
    <source>
        <dbReference type="ARBA" id="ARBA00023136"/>
    </source>
</evidence>
<evidence type="ECO:0000313" key="12">
    <source>
        <dbReference type="EMBL" id="AER30229.1"/>
    </source>
</evidence>
<proteinExistence type="inferred from homology"/>
<dbReference type="PANTHER" id="PTHR28097">
    <property type="entry name" value="PHEROMONE A FACTOR RECEPTOR"/>
    <property type="match status" value="1"/>
</dbReference>
<feature type="transmembrane region" description="Helical" evidence="10">
    <location>
        <begin position="35"/>
        <end position="54"/>
    </location>
</feature>
<dbReference type="GO" id="GO:0005886">
    <property type="term" value="C:plasma membrane"/>
    <property type="evidence" value="ECO:0007669"/>
    <property type="project" value="TreeGrafter"/>
</dbReference>
<dbReference type="Pfam" id="PF02076">
    <property type="entry name" value="STE3"/>
    <property type="match status" value="1"/>
</dbReference>
<keyword evidence="5 10" id="KW-1133">Transmembrane helix</keyword>
<evidence type="ECO:0000256" key="8">
    <source>
        <dbReference type="ARBA" id="ARBA00023170"/>
    </source>
</evidence>
<feature type="signal peptide" evidence="11">
    <location>
        <begin position="1"/>
        <end position="19"/>
    </location>
</feature>
<evidence type="ECO:0000256" key="6">
    <source>
        <dbReference type="ARBA" id="ARBA00023040"/>
    </source>
</evidence>
<dbReference type="CDD" id="cd14966">
    <property type="entry name" value="7tmD_STE3"/>
    <property type="match status" value="1"/>
</dbReference>
<accession>G8H2M2</accession>
<reference evidence="12" key="1">
    <citation type="journal article" date="2011" name="BMC Evol. Biol.">
        <title>Evidence for maintenance of sex determinants but not of sexual stages in red yeasts, a group of early diverged basidiomycetes.</title>
        <authorList>
            <person name="Coelho M.A."/>
            <person name="Goncalves P."/>
            <person name="Sampaio J.P."/>
        </authorList>
    </citation>
    <scope>NUCLEOTIDE SEQUENCE</scope>
    <source>
        <strain evidence="12">CBS 7500</strain>
    </source>
</reference>
<sequence>MPTNLALVVCCGLLTVCNSVPLYWHFQQGNSGPIAMGVWVLVATLNDFINFVIWRNDADNRAPIWCDISVKVRIGVQIGRLAAVACIARFLADVVSPRATAITRQDRRRRAITDYSIAFGFPLLLMACHVLYQPNRFRIANGLGCTPTQVLSWPTILLNIIWGPIFSAVGVLYSTYTVYRLVRHRRDFSRVVAGAHSALTTGRFLHLLALSISYLLVGAPLSISSTISYVKTSGKYYDYSWGYIHSAWKLFPVVQTLPPVTADFYTWSDVIVGFIYLAAFGVGTEAFKKILKSVGACFPMHTRPLSPRRPMKSEKAKSFNVSLDAARERGIKVVVEQEQNIV</sequence>
<evidence type="ECO:0000256" key="11">
    <source>
        <dbReference type="SAM" id="SignalP"/>
    </source>
</evidence>
<keyword evidence="11" id="KW-0732">Signal</keyword>
<keyword evidence="7 10" id="KW-0472">Membrane</keyword>
<dbReference type="PRINTS" id="PR00899">
    <property type="entry name" value="GPCRSTE3"/>
</dbReference>
<feature type="transmembrane region" description="Helical" evidence="10">
    <location>
        <begin position="203"/>
        <end position="223"/>
    </location>
</feature>
<dbReference type="InterPro" id="IPR001499">
    <property type="entry name" value="GPCR_STE3"/>
</dbReference>
<keyword evidence="9" id="KW-0807">Transducer</keyword>
<feature type="transmembrane region" description="Helical" evidence="10">
    <location>
        <begin position="264"/>
        <end position="283"/>
    </location>
</feature>
<dbReference type="GO" id="GO:0004932">
    <property type="term" value="F:mating-type factor pheromone receptor activity"/>
    <property type="evidence" value="ECO:0007669"/>
    <property type="project" value="InterPro"/>
</dbReference>
<dbReference type="AlphaFoldDB" id="G8H2M2"/>
<name>G8H2M2_9BASI</name>
<organism evidence="12">
    <name type="scientific">Sporobolomyces ruberrimus</name>
    <dbReference type="NCBI Taxonomy" id="86828"/>
    <lineage>
        <taxon>Eukaryota</taxon>
        <taxon>Fungi</taxon>
        <taxon>Dikarya</taxon>
        <taxon>Basidiomycota</taxon>
        <taxon>Pucciniomycotina</taxon>
        <taxon>Microbotryomycetes</taxon>
        <taxon>Sporidiobolales</taxon>
        <taxon>Sporidiobolaceae</taxon>
        <taxon>Sporobolomyces</taxon>
    </lineage>
</organism>
<keyword evidence="6" id="KW-0297">G-protein coupled receptor</keyword>
<feature type="chain" id="PRO_5003509860" evidence="11">
    <location>
        <begin position="20"/>
        <end position="342"/>
    </location>
</feature>
<comment type="similarity">
    <text evidence="2">Belongs to the G-protein coupled receptor 4 family.</text>
</comment>
<evidence type="ECO:0000256" key="5">
    <source>
        <dbReference type="ARBA" id="ARBA00022989"/>
    </source>
</evidence>
<keyword evidence="3" id="KW-0589">Pheromone response</keyword>
<keyword evidence="8 12" id="KW-0675">Receptor</keyword>
<feature type="transmembrane region" description="Helical" evidence="10">
    <location>
        <begin position="112"/>
        <end position="132"/>
    </location>
</feature>
<evidence type="ECO:0000256" key="10">
    <source>
        <dbReference type="SAM" id="Phobius"/>
    </source>
</evidence>